<protein>
    <submittedName>
        <fullName evidence="4">NDP-sugar epimerase, includes UDP-GlcNAc-inverting 4,6-dehydratase FlaA1 and capsular polysaccharide biosynthesis protein EpsC</fullName>
    </submittedName>
</protein>
<feature type="transmembrane region" description="Helical" evidence="2">
    <location>
        <begin position="12"/>
        <end position="33"/>
    </location>
</feature>
<gene>
    <name evidence="4" type="ORF">GA0111570_102172</name>
</gene>
<dbReference type="STRING" id="1577474.GA0111570_102172"/>
<accession>A0A1G6GEE1</accession>
<keyword evidence="2" id="KW-0472">Membrane</keyword>
<dbReference type="CDD" id="cd05237">
    <property type="entry name" value="UDP_invert_4-6DH_SDR_e"/>
    <property type="match status" value="1"/>
</dbReference>
<dbReference type="Proteomes" id="UP000199086">
    <property type="component" value="Unassembled WGS sequence"/>
</dbReference>
<proteinExistence type="inferred from homology"/>
<evidence type="ECO:0000313" key="5">
    <source>
        <dbReference type="Proteomes" id="UP000199086"/>
    </source>
</evidence>
<dbReference type="PANTHER" id="PTHR43318:SF1">
    <property type="entry name" value="POLYSACCHARIDE BIOSYNTHESIS PROTEIN EPSC-RELATED"/>
    <property type="match status" value="1"/>
</dbReference>
<keyword evidence="2" id="KW-1133">Transmembrane helix</keyword>
<keyword evidence="2" id="KW-0812">Transmembrane</keyword>
<dbReference type="Pfam" id="PF13727">
    <property type="entry name" value="CoA_binding_3"/>
    <property type="match status" value="1"/>
</dbReference>
<dbReference type="InterPro" id="IPR051203">
    <property type="entry name" value="Polysaccharide_Synthase-Rel"/>
</dbReference>
<feature type="transmembrane region" description="Helical" evidence="2">
    <location>
        <begin position="78"/>
        <end position="100"/>
    </location>
</feature>
<dbReference type="SUPFAM" id="SSF51735">
    <property type="entry name" value="NAD(P)-binding Rossmann-fold domains"/>
    <property type="match status" value="2"/>
</dbReference>
<evidence type="ECO:0000256" key="1">
    <source>
        <dbReference type="ARBA" id="ARBA00007430"/>
    </source>
</evidence>
<sequence>MSLLPIFWRRLVLAGWDALAWLLSFAIFVTLRYDLILTQSQWQAVLNYTVSAIVLTLVCAYGFHLYMGRYRVGSFAEASALGVLVAPVSLSLGLVFVVAVPDFPRGVALVLPPLALTFMGLGRWAFRSLFRQDHRRGGRPLPNPTAAKVLVYGAGDDGHDVARLVDHASEPPYQIVGFIDDDLTKRYRRIGSYRVLGQGSDLLDIARQTDADGVILAISAATRELIDRLAEESQAAGLKFITVPPVRERIGGRVRLQELREFNVADLLGRRQIHTDLQAIGDYVAGKVVLVTGAGGSIGSELSRQVHKLGPRKLILLDRDESALHALQLSIYGVGLLDTDDMVLCDIRDKAALAEVFRHHRPEVVFHTAALKHLPMLEMYPLEGWKTNVLGSLNVLQAAHEAGVETLVNISTDKAADPSSVLGQSKRIAERLTSWYAGTYDVRYLSVRFGNVLGSRGSVLYTFRSQIERGGPITVTHPDVTRYFMTIPEACELVLQAGAIGRPRDVLVLDMGEPIRIVDVARRLLEESHRTDVEIEFTGLRHGEKLHEVLFSARENGEPSAHPLINRVSVPEMTPGEARATDPQDGDAIKAVLSRQRLSTQLSPEAGANAVCDSAVYNRG</sequence>
<dbReference type="PANTHER" id="PTHR43318">
    <property type="entry name" value="UDP-N-ACETYLGLUCOSAMINE 4,6-DEHYDRATASE"/>
    <property type="match status" value="1"/>
</dbReference>
<evidence type="ECO:0000259" key="3">
    <source>
        <dbReference type="Pfam" id="PF02719"/>
    </source>
</evidence>
<dbReference type="OrthoDB" id="9803111at2"/>
<name>A0A1G6GEE1_9ACTN</name>
<dbReference type="Gene3D" id="3.40.50.720">
    <property type="entry name" value="NAD(P)-binding Rossmann-like Domain"/>
    <property type="match status" value="2"/>
</dbReference>
<organism evidence="4 5">
    <name type="scientific">Raineyella antarctica</name>
    <dbReference type="NCBI Taxonomy" id="1577474"/>
    <lineage>
        <taxon>Bacteria</taxon>
        <taxon>Bacillati</taxon>
        <taxon>Actinomycetota</taxon>
        <taxon>Actinomycetes</taxon>
        <taxon>Propionibacteriales</taxon>
        <taxon>Propionibacteriaceae</taxon>
        <taxon>Raineyella</taxon>
    </lineage>
</organism>
<dbReference type="InterPro" id="IPR036291">
    <property type="entry name" value="NAD(P)-bd_dom_sf"/>
</dbReference>
<evidence type="ECO:0000313" key="4">
    <source>
        <dbReference type="EMBL" id="SDB80382.1"/>
    </source>
</evidence>
<dbReference type="Pfam" id="PF02719">
    <property type="entry name" value="Polysacc_synt_2"/>
    <property type="match status" value="1"/>
</dbReference>
<feature type="transmembrane region" description="Helical" evidence="2">
    <location>
        <begin position="106"/>
        <end position="126"/>
    </location>
</feature>
<keyword evidence="5" id="KW-1185">Reference proteome</keyword>
<feature type="domain" description="Polysaccharide biosynthesis protein CapD-like" evidence="3">
    <location>
        <begin position="289"/>
        <end position="567"/>
    </location>
</feature>
<dbReference type="InterPro" id="IPR003869">
    <property type="entry name" value="Polysac_CapD-like"/>
</dbReference>
<feature type="transmembrane region" description="Helical" evidence="2">
    <location>
        <begin position="45"/>
        <end position="66"/>
    </location>
</feature>
<comment type="similarity">
    <text evidence="1">Belongs to the polysaccharide synthase family.</text>
</comment>
<evidence type="ECO:0000256" key="2">
    <source>
        <dbReference type="SAM" id="Phobius"/>
    </source>
</evidence>
<dbReference type="AlphaFoldDB" id="A0A1G6GEE1"/>
<dbReference type="EMBL" id="FMYF01000002">
    <property type="protein sequence ID" value="SDB80382.1"/>
    <property type="molecule type" value="Genomic_DNA"/>
</dbReference>
<reference evidence="4 5" key="1">
    <citation type="submission" date="2016-06" db="EMBL/GenBank/DDBJ databases">
        <authorList>
            <person name="Olsen C.W."/>
            <person name="Carey S."/>
            <person name="Hinshaw L."/>
            <person name="Karasin A.I."/>
        </authorList>
    </citation>
    <scope>NUCLEOTIDE SEQUENCE [LARGE SCALE GENOMIC DNA]</scope>
    <source>
        <strain evidence="4 5">LZ-22</strain>
    </source>
</reference>
<dbReference type="RefSeq" id="WP_092606342.1">
    <property type="nucleotide sequence ID" value="NZ_FMYF01000002.1"/>
</dbReference>